<dbReference type="InterPro" id="IPR001214">
    <property type="entry name" value="SET_dom"/>
</dbReference>
<accession>A0A7W7Z6W1</accession>
<gene>
    <name evidence="2" type="ORF">HNR60_003925</name>
</gene>
<dbReference type="GO" id="GO:0062122">
    <property type="term" value="F:histone H3K37 methyltransferase activity"/>
    <property type="evidence" value="ECO:0007669"/>
    <property type="project" value="InterPro"/>
</dbReference>
<sequence length="104" mass="11863">MIERSPVLVIPSAERPIVDGTIVFTYVFMWEHGTTEEDLYQHRGRAAIALGHTSLLSHSYQPNCSFIRNIDELTIDILASRAIKAGEELTIDYQMTLWFDPQPI</sequence>
<dbReference type="PIRSF" id="PIRSF022536">
    <property type="entry name" value="A612L_SET"/>
    <property type="match status" value="1"/>
</dbReference>
<name>A0A7W7Z6W1_9BRAD</name>
<proteinExistence type="predicted"/>
<dbReference type="SUPFAM" id="SSF82199">
    <property type="entry name" value="SET domain"/>
    <property type="match status" value="1"/>
</dbReference>
<dbReference type="InterPro" id="IPR046341">
    <property type="entry name" value="SET_dom_sf"/>
</dbReference>
<protein>
    <recommendedName>
        <fullName evidence="1">SET domain-containing protein</fullName>
    </recommendedName>
</protein>
<comment type="caution">
    <text evidence="2">The sequence shown here is derived from an EMBL/GenBank/DDBJ whole genome shotgun (WGS) entry which is preliminary data.</text>
</comment>
<dbReference type="Proteomes" id="UP000542353">
    <property type="component" value="Unassembled WGS sequence"/>
</dbReference>
<evidence type="ECO:0000259" key="1">
    <source>
        <dbReference type="PROSITE" id="PS50280"/>
    </source>
</evidence>
<dbReference type="PROSITE" id="PS50280">
    <property type="entry name" value="SET"/>
    <property type="match status" value="1"/>
</dbReference>
<dbReference type="InterPro" id="IPR009207">
    <property type="entry name" value="SET7_MeTrfase"/>
</dbReference>
<evidence type="ECO:0000313" key="3">
    <source>
        <dbReference type="Proteomes" id="UP000542353"/>
    </source>
</evidence>
<dbReference type="EMBL" id="JACHIH010000031">
    <property type="protein sequence ID" value="MBB5049151.1"/>
    <property type="molecule type" value="Genomic_DNA"/>
</dbReference>
<reference evidence="2 3" key="1">
    <citation type="submission" date="2020-08" db="EMBL/GenBank/DDBJ databases">
        <title>Genomic Encyclopedia of Type Strains, Phase IV (KMG-IV): sequencing the most valuable type-strain genomes for metagenomic binning, comparative biology and taxonomic classification.</title>
        <authorList>
            <person name="Goeker M."/>
        </authorList>
    </citation>
    <scope>NUCLEOTIDE SEQUENCE [LARGE SCALE GENOMIC DNA]</scope>
    <source>
        <strain evidence="2 3">DSM 12706</strain>
    </source>
</reference>
<evidence type="ECO:0000313" key="2">
    <source>
        <dbReference type="EMBL" id="MBB5049151.1"/>
    </source>
</evidence>
<dbReference type="Pfam" id="PF00856">
    <property type="entry name" value="SET"/>
    <property type="match status" value="1"/>
</dbReference>
<feature type="domain" description="SET" evidence="1">
    <location>
        <begin position="1"/>
        <end position="94"/>
    </location>
</feature>
<organism evidence="2 3">
    <name type="scientific">Rhodopseudomonas rhenobacensis</name>
    <dbReference type="NCBI Taxonomy" id="87461"/>
    <lineage>
        <taxon>Bacteria</taxon>
        <taxon>Pseudomonadati</taxon>
        <taxon>Pseudomonadota</taxon>
        <taxon>Alphaproteobacteria</taxon>
        <taxon>Hyphomicrobiales</taxon>
        <taxon>Nitrobacteraceae</taxon>
        <taxon>Rhodopseudomonas</taxon>
    </lineage>
</organism>
<dbReference type="Gene3D" id="2.170.270.10">
    <property type="entry name" value="SET domain"/>
    <property type="match status" value="1"/>
</dbReference>
<dbReference type="AlphaFoldDB" id="A0A7W7Z6W1"/>
<keyword evidence="3" id="KW-1185">Reference proteome</keyword>